<name>A0A0M2PTR5_PROHO</name>
<dbReference type="STRING" id="317619.GCA_000332315_02539"/>
<sequence length="180" mass="20631">MRPDLQQSLAHSRIDPAKLGILQRIILTTDGTLTEILEAFLYEKIRLVKLSEGTVSIAKKLPSLDLDVGHGVIERRVLLQGKISHSNWIYAESLIVPDRLDDRYRERLLKSQESIGRLWLEHRVETYKEIIDSAREPAGSLATHFPISPEDYLLSRTYRVFSGGQPIMMITEKFPEAFFV</sequence>
<evidence type="ECO:0000313" key="1">
    <source>
        <dbReference type="EMBL" id="KKI98522.1"/>
    </source>
</evidence>
<dbReference type="EMBL" id="AJTX02000008">
    <property type="protein sequence ID" value="KKI98522.1"/>
    <property type="molecule type" value="Genomic_DNA"/>
</dbReference>
<dbReference type="eggNOG" id="COG3161">
    <property type="taxonomic scope" value="Bacteria"/>
</dbReference>
<comment type="caution">
    <text evidence="1">The sequence shown here is derived from an EMBL/GenBank/DDBJ whole genome shotgun (WGS) entry which is preliminary data.</text>
</comment>
<dbReference type="InterPro" id="IPR002800">
    <property type="entry name" value="Rv2949c-like"/>
</dbReference>
<dbReference type="InterPro" id="IPR028978">
    <property type="entry name" value="Chorismate_lyase_/UTRA_dom_sf"/>
</dbReference>
<reference evidence="1" key="1">
    <citation type="submission" date="2012-04" db="EMBL/GenBank/DDBJ databases">
        <authorList>
            <person name="Borisov I.G."/>
            <person name="Ivanikova N.V."/>
            <person name="Pinevich A.V."/>
        </authorList>
    </citation>
    <scope>NUCLEOTIDE SEQUENCE [LARGE SCALE GENOMIC DNA]</scope>
    <source>
        <strain evidence="1">CALU 1027</strain>
    </source>
</reference>
<dbReference type="Pfam" id="PF01947">
    <property type="entry name" value="Rv2949c-like"/>
    <property type="match status" value="1"/>
</dbReference>
<proteinExistence type="predicted"/>
<dbReference type="Proteomes" id="UP000034681">
    <property type="component" value="Unassembled WGS sequence"/>
</dbReference>
<protein>
    <submittedName>
        <fullName evidence="1">4-hydroxybenzoate synthetase</fullName>
    </submittedName>
</protein>
<gene>
    <name evidence="1" type="ORF">PROH_18255</name>
</gene>
<dbReference type="AlphaFoldDB" id="A0A0M2PTR5"/>
<dbReference type="Gene3D" id="3.40.1410.10">
    <property type="entry name" value="Chorismate lyase-like"/>
    <property type="match status" value="1"/>
</dbReference>
<evidence type="ECO:0000313" key="2">
    <source>
        <dbReference type="Proteomes" id="UP000034681"/>
    </source>
</evidence>
<dbReference type="SUPFAM" id="SSF64288">
    <property type="entry name" value="Chorismate lyase-like"/>
    <property type="match status" value="1"/>
</dbReference>
<organism evidence="1 2">
    <name type="scientific">Prochlorothrix hollandica PCC 9006 = CALU 1027</name>
    <dbReference type="NCBI Taxonomy" id="317619"/>
    <lineage>
        <taxon>Bacteria</taxon>
        <taxon>Bacillati</taxon>
        <taxon>Cyanobacteriota</taxon>
        <taxon>Cyanophyceae</taxon>
        <taxon>Prochlorotrichales</taxon>
        <taxon>Prochlorotrichaceae</taxon>
        <taxon>Prochlorothrix</taxon>
    </lineage>
</organism>
<keyword evidence="2" id="KW-1185">Reference proteome</keyword>
<accession>A0A0M2PTR5</accession>